<dbReference type="Pfam" id="PF07083">
    <property type="entry name" value="DUF1351"/>
    <property type="match status" value="1"/>
</dbReference>
<dbReference type="EMBL" id="CP047409">
    <property type="protein sequence ID" value="QLL68648.1"/>
    <property type="molecule type" value="Genomic_DNA"/>
</dbReference>
<dbReference type="InterPro" id="IPR009785">
    <property type="entry name" value="Prophage_Lj928_Orf309"/>
</dbReference>
<gene>
    <name evidence="1" type="ORF">GTO82_07265</name>
</gene>
<accession>A0A9X7TW07</accession>
<protein>
    <submittedName>
        <fullName evidence="1">DUF1351 domain-containing protein</fullName>
    </submittedName>
</protein>
<dbReference type="RefSeq" id="WP_180873047.1">
    <property type="nucleotide sequence ID" value="NZ_CP047409.1"/>
</dbReference>
<name>A0A9X7TW07_LACJH</name>
<evidence type="ECO:0000313" key="1">
    <source>
        <dbReference type="EMBL" id="QLL68648.1"/>
    </source>
</evidence>
<proteinExistence type="predicted"/>
<sequence>MNKINKAKQELITFENNDFSLEYQPAKINFQNMNKLKKLVEEKAEGWNNYVVTPESYEADKKTRAELNRLKKLLDDERKRTVKVIANQVIEFDKNMKVLATIPKDAADHIGKGIKDIDNQARKDKHQINLQKLGELAISYDLPLQSIDYQDNWDNKSISWPKIEKDARERFEIALQQRKNKQEIIKMIIEKAKSFTAPVVNPNPYIELLKIKDATEVINQMEKDHAYSVQLTAEHSLNGSKNSTYTILEDGTAVDEKTGELVSNLTSVGLKFTDKTSKIAELSKYIKQKQINYEVIEEERTSK</sequence>
<evidence type="ECO:0000313" key="2">
    <source>
        <dbReference type="Proteomes" id="UP000510788"/>
    </source>
</evidence>
<organism evidence="1 2">
    <name type="scientific">Lactobacillus johnsonii</name>
    <dbReference type="NCBI Taxonomy" id="33959"/>
    <lineage>
        <taxon>Bacteria</taxon>
        <taxon>Bacillati</taxon>
        <taxon>Bacillota</taxon>
        <taxon>Bacilli</taxon>
        <taxon>Lactobacillales</taxon>
        <taxon>Lactobacillaceae</taxon>
        <taxon>Lactobacillus</taxon>
    </lineage>
</organism>
<dbReference type="AlphaFoldDB" id="A0A9X7TW07"/>
<reference evidence="1 2" key="1">
    <citation type="submission" date="2020-01" db="EMBL/GenBank/DDBJ databases">
        <title>Complete and circular genome sequences of six lactobacillus isolates from horses.</title>
        <authorList>
            <person name="Hassan H.M."/>
        </authorList>
    </citation>
    <scope>NUCLEOTIDE SEQUENCE [LARGE SCALE GENOMIC DNA]</scope>
    <source>
        <strain evidence="1 2">3DG</strain>
    </source>
</reference>
<dbReference type="Proteomes" id="UP000510788">
    <property type="component" value="Chromosome"/>
</dbReference>